<dbReference type="GO" id="GO:0016301">
    <property type="term" value="F:kinase activity"/>
    <property type="evidence" value="ECO:0007669"/>
    <property type="project" value="UniProtKB-KW"/>
</dbReference>
<sequence>WVLSVAVLSTARRGLSQSPRGQGRGGGVSLRPYGVSPCGEASGWLLEGWSICEQVRCLAHLASHPPSQAGWCTACDWMFHQGHSVTKMDQVLMSCDNFLEEKHKTKHAGQLADFSSLR</sequence>
<accession>A0AAE1I3Y5</accession>
<comment type="caution">
    <text evidence="1">The sequence shown here is derived from an EMBL/GenBank/DDBJ whole genome shotgun (WGS) entry which is preliminary data.</text>
</comment>
<dbReference type="Proteomes" id="UP001219518">
    <property type="component" value="Unassembled WGS sequence"/>
</dbReference>
<organism evidence="1 2">
    <name type="scientific">Frankliniella fusca</name>
    <dbReference type="NCBI Taxonomy" id="407009"/>
    <lineage>
        <taxon>Eukaryota</taxon>
        <taxon>Metazoa</taxon>
        <taxon>Ecdysozoa</taxon>
        <taxon>Arthropoda</taxon>
        <taxon>Hexapoda</taxon>
        <taxon>Insecta</taxon>
        <taxon>Pterygota</taxon>
        <taxon>Neoptera</taxon>
        <taxon>Paraneoptera</taxon>
        <taxon>Thysanoptera</taxon>
        <taxon>Terebrantia</taxon>
        <taxon>Thripoidea</taxon>
        <taxon>Thripidae</taxon>
        <taxon>Frankliniella</taxon>
    </lineage>
</organism>
<gene>
    <name evidence="1" type="ORF">KUF71_011482</name>
</gene>
<keyword evidence="2" id="KW-1185">Reference proteome</keyword>
<protein>
    <submittedName>
        <fullName evidence="1">Adenylate kinase</fullName>
    </submittedName>
</protein>
<proteinExistence type="predicted"/>
<dbReference type="AlphaFoldDB" id="A0AAE1I3Y5"/>
<feature type="non-terminal residue" evidence="1">
    <location>
        <position position="1"/>
    </location>
</feature>
<reference evidence="1" key="2">
    <citation type="journal article" date="2023" name="BMC Genomics">
        <title>Pest status, molecular evolution, and epigenetic factors derived from the genome assembly of Frankliniella fusca, a thysanopteran phytovirus vector.</title>
        <authorList>
            <person name="Catto M.A."/>
            <person name="Labadie P.E."/>
            <person name="Jacobson A.L."/>
            <person name="Kennedy G.G."/>
            <person name="Srinivasan R."/>
            <person name="Hunt B.G."/>
        </authorList>
    </citation>
    <scope>NUCLEOTIDE SEQUENCE</scope>
    <source>
        <strain evidence="1">PL_HMW_Pooled</strain>
    </source>
</reference>
<evidence type="ECO:0000313" key="2">
    <source>
        <dbReference type="Proteomes" id="UP001219518"/>
    </source>
</evidence>
<dbReference type="EMBL" id="JAHWGI010001434">
    <property type="protein sequence ID" value="KAK3932154.1"/>
    <property type="molecule type" value="Genomic_DNA"/>
</dbReference>
<name>A0AAE1I3Y5_9NEOP</name>
<evidence type="ECO:0000313" key="1">
    <source>
        <dbReference type="EMBL" id="KAK3932154.1"/>
    </source>
</evidence>
<reference evidence="1" key="1">
    <citation type="submission" date="2021-07" db="EMBL/GenBank/DDBJ databases">
        <authorList>
            <person name="Catto M.A."/>
            <person name="Jacobson A."/>
            <person name="Kennedy G."/>
            <person name="Labadie P."/>
            <person name="Hunt B.G."/>
            <person name="Srinivasan R."/>
        </authorList>
    </citation>
    <scope>NUCLEOTIDE SEQUENCE</scope>
    <source>
        <strain evidence="1">PL_HMW_Pooled</strain>
        <tissue evidence="1">Head</tissue>
    </source>
</reference>
<keyword evidence="1" id="KW-0808">Transferase</keyword>
<keyword evidence="1" id="KW-0418">Kinase</keyword>